<dbReference type="RefSeq" id="WP_005305564.1">
    <property type="nucleotide sequence ID" value="NZ_AP028321.1"/>
</dbReference>
<comment type="caution">
    <text evidence="1">The sequence shown here is derived from an EMBL/GenBank/DDBJ whole genome shotgun (WGS) entry which is preliminary data.</text>
</comment>
<proteinExistence type="predicted"/>
<sequence length="114" mass="13049">MGSTMNDLVTYIRAIHRQAGPAILVRQQSEQHSEQDESGTLTHHRQTHYWFANGVVICHQLELDEDPSPQVCPECWISYRVVASPIPITPVRKLFHNPCQEAFWLKMQEITPAG</sequence>
<dbReference type="AlphaFoldDB" id="K1J9H5"/>
<dbReference type="EMBL" id="AGWR01000027">
    <property type="protein sequence ID" value="EKB27006.1"/>
    <property type="molecule type" value="Genomic_DNA"/>
</dbReference>
<protein>
    <submittedName>
        <fullName evidence="1">Uncharacterized protein</fullName>
    </submittedName>
</protein>
<dbReference type="HOGENOM" id="CLU_136017_0_0_6"/>
<organism evidence="1 2">
    <name type="scientific">Aeromonas dhakensis</name>
    <dbReference type="NCBI Taxonomy" id="196024"/>
    <lineage>
        <taxon>Bacteria</taxon>
        <taxon>Pseudomonadati</taxon>
        <taxon>Pseudomonadota</taxon>
        <taxon>Gammaproteobacteria</taxon>
        <taxon>Aeromonadales</taxon>
        <taxon>Aeromonadaceae</taxon>
        <taxon>Aeromonas</taxon>
    </lineage>
</organism>
<gene>
    <name evidence="1" type="ORF">HMPREF1171_03031</name>
</gene>
<name>K1J9H5_9GAMM</name>
<evidence type="ECO:0000313" key="2">
    <source>
        <dbReference type="Proteomes" id="UP000005149"/>
    </source>
</evidence>
<keyword evidence="2" id="KW-1185">Reference proteome</keyword>
<evidence type="ECO:0000313" key="1">
    <source>
        <dbReference type="EMBL" id="EKB27006.1"/>
    </source>
</evidence>
<reference evidence="1 2" key="1">
    <citation type="submission" date="2012-06" db="EMBL/GenBank/DDBJ databases">
        <title>The Genome Sequence of Aeromonas hydrophila SSU.</title>
        <authorList>
            <consortium name="The Broad Institute Genome Sequencing Platform"/>
            <person name="Earl A."/>
            <person name="Ward D."/>
            <person name="Feldgarden M."/>
            <person name="Gevers D."/>
            <person name="Chopra A."/>
            <person name="Walker B."/>
            <person name="Young S.K."/>
            <person name="Zeng Q."/>
            <person name="Gargeya S."/>
            <person name="Fitzgerald M."/>
            <person name="Haas B."/>
            <person name="Abouelleil A."/>
            <person name="Alvarado L."/>
            <person name="Arachchi H.M."/>
            <person name="Berlin A.M."/>
            <person name="Chapman S.B."/>
            <person name="Goldberg J."/>
            <person name="Griggs A."/>
            <person name="Gujja S."/>
            <person name="Hansen M."/>
            <person name="Howarth C."/>
            <person name="Imamovic A."/>
            <person name="Larimer J."/>
            <person name="McCowan C."/>
            <person name="Montmayeur A."/>
            <person name="Murphy C."/>
            <person name="Neiman D."/>
            <person name="Pearson M."/>
            <person name="Priest M."/>
            <person name="Roberts A."/>
            <person name="Saif S."/>
            <person name="Shea T."/>
            <person name="Sisk P."/>
            <person name="Sykes S."/>
            <person name="Wortman J."/>
            <person name="Nusbaum C."/>
            <person name="Birren B."/>
        </authorList>
    </citation>
    <scope>NUCLEOTIDE SEQUENCE [LARGE SCALE GENOMIC DNA]</scope>
    <source>
        <strain evidence="1 2">SSU</strain>
    </source>
</reference>
<dbReference type="PATRIC" id="fig|1073377.4.peg.3089"/>
<dbReference type="Proteomes" id="UP000005149">
    <property type="component" value="Unassembled WGS sequence"/>
</dbReference>
<accession>K1J9H5</accession>